<dbReference type="Pfam" id="PF20271">
    <property type="entry name" value="CATASP"/>
    <property type="match status" value="1"/>
</dbReference>
<keyword evidence="3" id="KW-1185">Reference proteome</keyword>
<name>A0ABW1CHV2_9ACTN</name>
<comment type="caution">
    <text evidence="2">The sequence shown here is derived from an EMBL/GenBank/DDBJ whole genome shotgun (WGS) entry which is preliminary data.</text>
</comment>
<protein>
    <submittedName>
        <fullName evidence="2">CATRA system-associated protein</fullName>
    </submittedName>
</protein>
<evidence type="ECO:0000259" key="1">
    <source>
        <dbReference type="Pfam" id="PF20271"/>
    </source>
</evidence>
<reference evidence="3" key="1">
    <citation type="journal article" date="2019" name="Int. J. Syst. Evol. Microbiol.">
        <title>The Global Catalogue of Microorganisms (GCM) 10K type strain sequencing project: providing services to taxonomists for standard genome sequencing and annotation.</title>
        <authorList>
            <consortium name="The Broad Institute Genomics Platform"/>
            <consortium name="The Broad Institute Genome Sequencing Center for Infectious Disease"/>
            <person name="Wu L."/>
            <person name="Ma J."/>
        </authorList>
    </citation>
    <scope>NUCLEOTIDE SEQUENCE [LARGE SCALE GENOMIC DNA]</scope>
    <source>
        <strain evidence="3">CCUG 53903</strain>
    </source>
</reference>
<evidence type="ECO:0000313" key="2">
    <source>
        <dbReference type="EMBL" id="MFC5824737.1"/>
    </source>
</evidence>
<gene>
    <name evidence="2" type="ORF">ACFPZ3_12835</name>
</gene>
<dbReference type="Proteomes" id="UP001596058">
    <property type="component" value="Unassembled WGS sequence"/>
</dbReference>
<sequence length="113" mass="12455">MPAPESQSTETEIISDARAVLRDMLEWKLTPARWEQLSETIDIAVTAEKSGDLEALQRVTIELELAGPVRVTRLGARPTVAAPPRVRERVNLLVYELGRRPHDADDPDAGDGS</sequence>
<dbReference type="InterPro" id="IPR046924">
    <property type="entry name" value="CATASP"/>
</dbReference>
<accession>A0ABW1CHV2</accession>
<dbReference type="RefSeq" id="WP_379514258.1">
    <property type="nucleotide sequence ID" value="NZ_JBHSPA010000016.1"/>
</dbReference>
<evidence type="ECO:0000313" key="3">
    <source>
        <dbReference type="Proteomes" id="UP001596058"/>
    </source>
</evidence>
<organism evidence="2 3">
    <name type="scientific">Nonomuraea insulae</name>
    <dbReference type="NCBI Taxonomy" id="1616787"/>
    <lineage>
        <taxon>Bacteria</taxon>
        <taxon>Bacillati</taxon>
        <taxon>Actinomycetota</taxon>
        <taxon>Actinomycetes</taxon>
        <taxon>Streptosporangiales</taxon>
        <taxon>Streptosporangiaceae</taxon>
        <taxon>Nonomuraea</taxon>
    </lineage>
</organism>
<dbReference type="EMBL" id="JBHSPA010000016">
    <property type="protein sequence ID" value="MFC5824737.1"/>
    <property type="molecule type" value="Genomic_DNA"/>
</dbReference>
<feature type="domain" description="CATRA-Associated Small Protein" evidence="1">
    <location>
        <begin position="16"/>
        <end position="99"/>
    </location>
</feature>
<proteinExistence type="predicted"/>